<dbReference type="Gene3D" id="3.30.450.20">
    <property type="entry name" value="PAS domain"/>
    <property type="match status" value="1"/>
</dbReference>
<dbReference type="InterPro" id="IPR004358">
    <property type="entry name" value="Sig_transdc_His_kin-like_C"/>
</dbReference>
<dbReference type="EMBL" id="JAKRVX010000002">
    <property type="protein sequence ID" value="MCL9816156.1"/>
    <property type="molecule type" value="Genomic_DNA"/>
</dbReference>
<dbReference type="PROSITE" id="PS50112">
    <property type="entry name" value="PAS"/>
    <property type="match status" value="1"/>
</dbReference>
<keyword evidence="11" id="KW-1185">Reference proteome</keyword>
<dbReference type="InterPro" id="IPR003594">
    <property type="entry name" value="HATPase_dom"/>
</dbReference>
<name>A0AAE3FVW3_9EURY</name>
<dbReference type="CDD" id="cd00130">
    <property type="entry name" value="PAS"/>
    <property type="match status" value="1"/>
</dbReference>
<feature type="domain" description="Histidine kinase" evidence="7">
    <location>
        <begin position="152"/>
        <end position="340"/>
    </location>
</feature>
<protein>
    <recommendedName>
        <fullName evidence="2">histidine kinase</fullName>
        <ecNumber evidence="2">2.7.13.3</ecNumber>
    </recommendedName>
</protein>
<evidence type="ECO:0000256" key="2">
    <source>
        <dbReference type="ARBA" id="ARBA00012438"/>
    </source>
</evidence>
<dbReference type="GO" id="GO:0000155">
    <property type="term" value="F:phosphorelay sensor kinase activity"/>
    <property type="evidence" value="ECO:0007669"/>
    <property type="project" value="InterPro"/>
</dbReference>
<dbReference type="SUPFAM" id="SSF47384">
    <property type="entry name" value="Homodimeric domain of signal transducing histidine kinase"/>
    <property type="match status" value="1"/>
</dbReference>
<dbReference type="SUPFAM" id="SSF55874">
    <property type="entry name" value="ATPase domain of HSP90 chaperone/DNA topoisomerase II/histidine kinase"/>
    <property type="match status" value="1"/>
</dbReference>
<keyword evidence="6" id="KW-0902">Two-component regulatory system</keyword>
<dbReference type="CDD" id="cd00075">
    <property type="entry name" value="HATPase"/>
    <property type="match status" value="1"/>
</dbReference>
<dbReference type="PROSITE" id="PS50109">
    <property type="entry name" value="HIS_KIN"/>
    <property type="match status" value="1"/>
</dbReference>
<dbReference type="InterPro" id="IPR003661">
    <property type="entry name" value="HisK_dim/P_dom"/>
</dbReference>
<dbReference type="SMART" id="SM00091">
    <property type="entry name" value="PAS"/>
    <property type="match status" value="1"/>
</dbReference>
<evidence type="ECO:0000256" key="5">
    <source>
        <dbReference type="ARBA" id="ARBA00022777"/>
    </source>
</evidence>
<dbReference type="InterPro" id="IPR000014">
    <property type="entry name" value="PAS"/>
</dbReference>
<proteinExistence type="predicted"/>
<reference evidence="10" key="1">
    <citation type="journal article" date="2022" name="Syst. Appl. Microbiol.">
        <title>Natronocalculus amylovorans gen. nov., sp. nov., and Natranaeroarchaeum aerophilus sp. nov., dominant culturable amylolytic natronoarchaea from hypersaline soda lakes in southwestern Siberia.</title>
        <authorList>
            <person name="Sorokin D.Y."/>
            <person name="Elcheninov A.G."/>
            <person name="Khizhniak T.V."/>
            <person name="Koenen M."/>
            <person name="Bale N.J."/>
            <person name="Damste J.S.S."/>
            <person name="Kublanov I.V."/>
        </authorList>
    </citation>
    <scope>NUCLEOTIDE SEQUENCE</scope>
    <source>
        <strain evidence="10">AArc-St2</strain>
    </source>
</reference>
<dbReference type="PRINTS" id="PR00344">
    <property type="entry name" value="BCTRLSENSOR"/>
</dbReference>
<comment type="catalytic activity">
    <reaction evidence="1">
        <text>ATP + protein L-histidine = ADP + protein N-phospho-L-histidine.</text>
        <dbReference type="EC" id="2.7.13.3"/>
    </reaction>
</comment>
<dbReference type="InterPro" id="IPR013655">
    <property type="entry name" value="PAS_fold_3"/>
</dbReference>
<dbReference type="NCBIfam" id="TIGR00229">
    <property type="entry name" value="sensory_box"/>
    <property type="match status" value="1"/>
</dbReference>
<dbReference type="InterPro" id="IPR036890">
    <property type="entry name" value="HATPase_C_sf"/>
</dbReference>
<dbReference type="InterPro" id="IPR000700">
    <property type="entry name" value="PAS-assoc_C"/>
</dbReference>
<evidence type="ECO:0000256" key="1">
    <source>
        <dbReference type="ARBA" id="ARBA00000085"/>
    </source>
</evidence>
<dbReference type="SMART" id="SM00387">
    <property type="entry name" value="HATPase_c"/>
    <property type="match status" value="1"/>
</dbReference>
<keyword evidence="5 10" id="KW-0418">Kinase</keyword>
<evidence type="ECO:0000256" key="3">
    <source>
        <dbReference type="ARBA" id="ARBA00022553"/>
    </source>
</evidence>
<dbReference type="CDD" id="cd00082">
    <property type="entry name" value="HisKA"/>
    <property type="match status" value="1"/>
</dbReference>
<evidence type="ECO:0000259" key="8">
    <source>
        <dbReference type="PROSITE" id="PS50112"/>
    </source>
</evidence>
<dbReference type="AlphaFoldDB" id="A0AAE3FVW3"/>
<dbReference type="Pfam" id="PF08447">
    <property type="entry name" value="PAS_3"/>
    <property type="match status" value="1"/>
</dbReference>
<evidence type="ECO:0000256" key="4">
    <source>
        <dbReference type="ARBA" id="ARBA00022679"/>
    </source>
</evidence>
<accession>A0AAE3FVW3</accession>
<dbReference type="SUPFAM" id="SSF55785">
    <property type="entry name" value="PYP-like sensor domain (PAS domain)"/>
    <property type="match status" value="1"/>
</dbReference>
<evidence type="ECO:0000259" key="7">
    <source>
        <dbReference type="PROSITE" id="PS50109"/>
    </source>
</evidence>
<feature type="domain" description="PAS" evidence="8">
    <location>
        <begin position="34"/>
        <end position="87"/>
    </location>
</feature>
<dbReference type="InterPro" id="IPR050736">
    <property type="entry name" value="Sensor_HK_Regulatory"/>
</dbReference>
<dbReference type="InterPro" id="IPR035965">
    <property type="entry name" value="PAS-like_dom_sf"/>
</dbReference>
<evidence type="ECO:0000313" key="10">
    <source>
        <dbReference type="EMBL" id="MCL9816156.1"/>
    </source>
</evidence>
<feature type="domain" description="PAC" evidence="9">
    <location>
        <begin position="92"/>
        <end position="141"/>
    </location>
</feature>
<sequence>MGNERGNNPQSQSHSAGTIPLQEIPLHSTNLLSLLDIDGTIRYQSPSIERLLGFSQEALVGELCMDCFHPDDRDRVYNAFENVALSTEFVVEAIEYRHLKADGTYVWVESVASSNPTPNGYYVINTRDISKQKRQQDELERANERLEAFAGIVSHDLRNPLGVARGYLKLAQEEYPNEYFSAIDDALDRMEALIDSLLTSTRIETQQVSLEMVDLTDICNVCWANTITKDATLEIKTTQLINADRLQLIQLLENIFRNAIDHGQDDAVISVGDLEDGFYIEDDGPGIPSEDRELIFETGYSTRQNGTGLGLGIVKRIVDAHGWELQVTETATDSARFEIRDVAVIN</sequence>
<evidence type="ECO:0000256" key="6">
    <source>
        <dbReference type="ARBA" id="ARBA00023012"/>
    </source>
</evidence>
<keyword evidence="3" id="KW-0597">Phosphoprotein</keyword>
<dbReference type="SMART" id="SM00388">
    <property type="entry name" value="HisKA"/>
    <property type="match status" value="1"/>
</dbReference>
<dbReference type="InterPro" id="IPR036097">
    <property type="entry name" value="HisK_dim/P_sf"/>
</dbReference>
<gene>
    <name evidence="10" type="ORF">AArcSt2_04285</name>
</gene>
<dbReference type="EC" id="2.7.13.3" evidence="2"/>
<dbReference type="Pfam" id="PF02518">
    <property type="entry name" value="HATPase_c"/>
    <property type="match status" value="1"/>
</dbReference>
<dbReference type="InterPro" id="IPR005467">
    <property type="entry name" value="His_kinase_dom"/>
</dbReference>
<dbReference type="Gene3D" id="1.10.287.130">
    <property type="match status" value="1"/>
</dbReference>
<evidence type="ECO:0000313" key="11">
    <source>
        <dbReference type="Proteomes" id="UP001203207"/>
    </source>
</evidence>
<keyword evidence="4" id="KW-0808">Transferase</keyword>
<reference evidence="10" key="2">
    <citation type="submission" date="2022-02" db="EMBL/GenBank/DDBJ databases">
        <authorList>
            <person name="Elcheninov A.G."/>
            <person name="Sorokin D.Y."/>
            <person name="Kublanov I.V."/>
        </authorList>
    </citation>
    <scope>NUCLEOTIDE SEQUENCE</scope>
    <source>
        <strain evidence="10">AArc-St2</strain>
    </source>
</reference>
<dbReference type="RefSeq" id="WP_250583186.1">
    <property type="nucleotide sequence ID" value="NZ_JAKRVX010000002.1"/>
</dbReference>
<dbReference type="PANTHER" id="PTHR43711:SF1">
    <property type="entry name" value="HISTIDINE KINASE 1"/>
    <property type="match status" value="1"/>
</dbReference>
<dbReference type="Gene3D" id="3.30.565.10">
    <property type="entry name" value="Histidine kinase-like ATPase, C-terminal domain"/>
    <property type="match status" value="1"/>
</dbReference>
<dbReference type="Proteomes" id="UP001203207">
    <property type="component" value="Unassembled WGS sequence"/>
</dbReference>
<evidence type="ECO:0000259" key="9">
    <source>
        <dbReference type="PROSITE" id="PS50113"/>
    </source>
</evidence>
<dbReference type="PROSITE" id="PS50113">
    <property type="entry name" value="PAC"/>
    <property type="match status" value="1"/>
</dbReference>
<organism evidence="10 11">
    <name type="scientific">Natronocalculus amylovorans</name>
    <dbReference type="NCBI Taxonomy" id="2917812"/>
    <lineage>
        <taxon>Archaea</taxon>
        <taxon>Methanobacteriati</taxon>
        <taxon>Methanobacteriota</taxon>
        <taxon>Stenosarchaea group</taxon>
        <taxon>Halobacteria</taxon>
        <taxon>Halobacteriales</taxon>
        <taxon>Haloferacaceae</taxon>
        <taxon>Natronocalculus</taxon>
    </lineage>
</organism>
<dbReference type="Pfam" id="PF00512">
    <property type="entry name" value="HisKA"/>
    <property type="match status" value="1"/>
</dbReference>
<dbReference type="PANTHER" id="PTHR43711">
    <property type="entry name" value="TWO-COMPONENT HISTIDINE KINASE"/>
    <property type="match status" value="1"/>
</dbReference>
<comment type="caution">
    <text evidence="10">The sequence shown here is derived from an EMBL/GenBank/DDBJ whole genome shotgun (WGS) entry which is preliminary data.</text>
</comment>